<dbReference type="PROSITE" id="PS51257">
    <property type="entry name" value="PROKAR_LIPOPROTEIN"/>
    <property type="match status" value="1"/>
</dbReference>
<evidence type="ECO:0000313" key="4">
    <source>
        <dbReference type="Proteomes" id="UP000008808"/>
    </source>
</evidence>
<dbReference type="EMBL" id="CP000157">
    <property type="protein sequence ID" value="ABC62355.1"/>
    <property type="molecule type" value="Genomic_DNA"/>
</dbReference>
<protein>
    <recommendedName>
        <fullName evidence="2">ABC-type transport auxiliary lipoprotein component domain-containing protein</fullName>
    </recommendedName>
</protein>
<feature type="signal peptide" evidence="1">
    <location>
        <begin position="1"/>
        <end position="19"/>
    </location>
</feature>
<feature type="domain" description="ABC-type transport auxiliary lipoprotein component" evidence="2">
    <location>
        <begin position="40"/>
        <end position="192"/>
    </location>
</feature>
<dbReference type="eggNOG" id="COG3218">
    <property type="taxonomic scope" value="Bacteria"/>
</dbReference>
<dbReference type="HOGENOM" id="CLU_111551_0_0_5"/>
<accession>Q2ND86</accession>
<dbReference type="KEGG" id="eli:ELI_01315"/>
<dbReference type="RefSeq" id="WP_011413231.1">
    <property type="nucleotide sequence ID" value="NC_007722.1"/>
</dbReference>
<dbReference type="OrthoDB" id="7391077at2"/>
<dbReference type="InterPro" id="IPR005586">
    <property type="entry name" value="ABC_trans_aux"/>
</dbReference>
<proteinExistence type="predicted"/>
<dbReference type="SUPFAM" id="SSF159594">
    <property type="entry name" value="XCC0632-like"/>
    <property type="match status" value="1"/>
</dbReference>
<keyword evidence="4" id="KW-1185">Reference proteome</keyword>
<gene>
    <name evidence="3" type="ordered locus">ELI_01315</name>
</gene>
<dbReference type="STRING" id="314225.ELI_01315"/>
<keyword evidence="1" id="KW-0732">Signal</keyword>
<dbReference type="AlphaFoldDB" id="Q2ND86"/>
<feature type="chain" id="PRO_5004213204" description="ABC-type transport auxiliary lipoprotein component domain-containing protein" evidence="1">
    <location>
        <begin position="20"/>
        <end position="197"/>
    </location>
</feature>
<reference evidence="4" key="1">
    <citation type="journal article" date="2009" name="J. Bacteriol.">
        <title>Complete genome sequence of Erythrobacter litoralis HTCC2594.</title>
        <authorList>
            <person name="Oh H.M."/>
            <person name="Giovannoni S.J."/>
            <person name="Ferriera S."/>
            <person name="Johnson J."/>
            <person name="Cho J.C."/>
        </authorList>
    </citation>
    <scope>NUCLEOTIDE SEQUENCE [LARGE SCALE GENOMIC DNA]</scope>
    <source>
        <strain evidence="4">HTCC2594</strain>
    </source>
</reference>
<evidence type="ECO:0000259" key="2">
    <source>
        <dbReference type="Pfam" id="PF03886"/>
    </source>
</evidence>
<name>Q2ND86_ERYLH</name>
<dbReference type="Proteomes" id="UP000008808">
    <property type="component" value="Chromosome"/>
</dbReference>
<dbReference type="Pfam" id="PF03886">
    <property type="entry name" value="ABC_trans_aux"/>
    <property type="match status" value="1"/>
</dbReference>
<evidence type="ECO:0000313" key="3">
    <source>
        <dbReference type="EMBL" id="ABC62355.1"/>
    </source>
</evidence>
<organism evidence="3 4">
    <name type="scientific">Erythrobacter litoralis (strain HTCC2594)</name>
    <dbReference type="NCBI Taxonomy" id="314225"/>
    <lineage>
        <taxon>Bacteria</taxon>
        <taxon>Pseudomonadati</taxon>
        <taxon>Pseudomonadota</taxon>
        <taxon>Alphaproteobacteria</taxon>
        <taxon>Sphingomonadales</taxon>
        <taxon>Erythrobacteraceae</taxon>
        <taxon>Erythrobacter/Porphyrobacter group</taxon>
        <taxon>Erythrobacter</taxon>
    </lineage>
</organism>
<dbReference type="Gene3D" id="3.40.50.10610">
    <property type="entry name" value="ABC-type transport auxiliary lipoprotein component"/>
    <property type="match status" value="1"/>
</dbReference>
<evidence type="ECO:0000256" key="1">
    <source>
        <dbReference type="SAM" id="SignalP"/>
    </source>
</evidence>
<sequence>MMRFASRTALGLAAALSLAGCLSFGSEPPESLLTLTPERTASAGQPTQGTGQTALTVVEPTAPQRLSVNRVPVQVDDANVAYLKDAMWVEKPTRLFRRLLSETIRASGNRVVIDGFDPTIATGDQLRGSLVDFGYDARTSSVIVTFDAVREGSGDVITTQRFTSVVPGVAAEAGPVGDALNEAANDVAQQVADWVGG</sequence>